<dbReference type="SMART" id="SM00355">
    <property type="entry name" value="ZnF_C2H2"/>
    <property type="match status" value="12"/>
</dbReference>
<dbReference type="Gene3D" id="2.10.25.10">
    <property type="entry name" value="Laminin"/>
    <property type="match status" value="6"/>
</dbReference>
<comment type="caution">
    <text evidence="19">The sequence shown here is derived from an EMBL/GenBank/DDBJ whole genome shotgun (WGS) entry which is preliminary data.</text>
</comment>
<dbReference type="GO" id="GO:0032991">
    <property type="term" value="C:protein-containing complex"/>
    <property type="evidence" value="ECO:0007669"/>
    <property type="project" value="TreeGrafter"/>
</dbReference>
<dbReference type="Proteomes" id="UP000789524">
    <property type="component" value="Unassembled WGS sequence"/>
</dbReference>
<dbReference type="PANTHER" id="PTHR24049">
    <property type="entry name" value="CRUMBS FAMILY MEMBER"/>
    <property type="match status" value="1"/>
</dbReference>
<dbReference type="SUPFAM" id="SSF57196">
    <property type="entry name" value="EGF/Laminin"/>
    <property type="match status" value="3"/>
</dbReference>
<dbReference type="GO" id="GO:0005634">
    <property type="term" value="C:nucleus"/>
    <property type="evidence" value="ECO:0007669"/>
    <property type="project" value="UniProtKB-SubCell"/>
</dbReference>
<keyword evidence="20" id="KW-1185">Reference proteome</keyword>
<accession>A0A8J2W9V3</accession>
<comment type="caution">
    <text evidence="12">Lacks conserved residue(s) required for the propagation of feature annotation.</text>
</comment>
<dbReference type="PROSITE" id="PS50026">
    <property type="entry name" value="EGF_3"/>
    <property type="match status" value="7"/>
</dbReference>
<evidence type="ECO:0000256" key="10">
    <source>
        <dbReference type="ARBA" id="ARBA00023242"/>
    </source>
</evidence>
<dbReference type="PANTHER" id="PTHR24049:SF22">
    <property type="entry name" value="DROSOPHILA CRUMBS HOMOLOG"/>
    <property type="match status" value="1"/>
</dbReference>
<reference evidence="19" key="1">
    <citation type="submission" date="2021-09" db="EMBL/GenBank/DDBJ databases">
        <authorList>
            <person name="Martin H S."/>
        </authorList>
    </citation>
    <scope>NUCLEOTIDE SEQUENCE</scope>
</reference>
<dbReference type="SUPFAM" id="SSF57716">
    <property type="entry name" value="Glucocorticoid receptor-like (DNA-binding domain)"/>
    <property type="match status" value="1"/>
</dbReference>
<dbReference type="SMART" id="SM00181">
    <property type="entry name" value="EGF"/>
    <property type="match status" value="7"/>
</dbReference>
<dbReference type="CDD" id="cd00054">
    <property type="entry name" value="EGF_CA"/>
    <property type="match status" value="5"/>
</dbReference>
<evidence type="ECO:0000256" key="9">
    <source>
        <dbReference type="ARBA" id="ARBA00023180"/>
    </source>
</evidence>
<keyword evidence="5" id="KW-0677">Repeat</keyword>
<keyword evidence="15" id="KW-0472">Membrane</keyword>
<feature type="binding site" evidence="13">
    <location>
        <position position="12"/>
    </location>
    <ligand>
        <name>Zn(2+)</name>
        <dbReference type="ChEBI" id="CHEBI:29105"/>
    </ligand>
</feature>
<feature type="domain" description="EGF-like" evidence="16">
    <location>
        <begin position="1020"/>
        <end position="1056"/>
    </location>
</feature>
<keyword evidence="7 13" id="KW-0862">Zinc</keyword>
<dbReference type="GO" id="GO:0045197">
    <property type="term" value="P:establishment or maintenance of epithelial cell apical/basal polarity"/>
    <property type="evidence" value="ECO:0007669"/>
    <property type="project" value="TreeGrafter"/>
</dbReference>
<dbReference type="InterPro" id="IPR009030">
    <property type="entry name" value="Growth_fac_rcpt_cys_sf"/>
</dbReference>
<dbReference type="InterPro" id="IPR013087">
    <property type="entry name" value="Znf_C2H2_type"/>
</dbReference>
<keyword evidence="15" id="KW-0812">Transmembrane</keyword>
<evidence type="ECO:0000256" key="13">
    <source>
        <dbReference type="PROSITE-ProRule" id="PRU01263"/>
    </source>
</evidence>
<dbReference type="InterPro" id="IPR001881">
    <property type="entry name" value="EGF-like_Ca-bd_dom"/>
</dbReference>
<keyword evidence="8 12" id="KW-1015">Disulfide bond</keyword>
<feature type="disulfide bond" evidence="12">
    <location>
        <begin position="862"/>
        <end position="879"/>
    </location>
</feature>
<dbReference type="Gene3D" id="3.40.1800.20">
    <property type="match status" value="1"/>
</dbReference>
<feature type="domain" description="EGF-like" evidence="16">
    <location>
        <begin position="934"/>
        <end position="973"/>
    </location>
</feature>
<feature type="domain" description="ZAD" evidence="18">
    <location>
        <begin position="7"/>
        <end position="80"/>
    </location>
</feature>
<evidence type="ECO:0000313" key="20">
    <source>
        <dbReference type="Proteomes" id="UP000789524"/>
    </source>
</evidence>
<feature type="disulfide bond" evidence="12">
    <location>
        <begin position="981"/>
        <end position="991"/>
    </location>
</feature>
<dbReference type="EMBL" id="CAKASE010000080">
    <property type="protein sequence ID" value="CAG9581385.1"/>
    <property type="molecule type" value="Genomic_DNA"/>
</dbReference>
<dbReference type="PRINTS" id="PR00010">
    <property type="entry name" value="EGFBLOOD"/>
</dbReference>
<dbReference type="OrthoDB" id="6077919at2759"/>
<evidence type="ECO:0000259" key="18">
    <source>
        <dbReference type="PROSITE" id="PS51915"/>
    </source>
</evidence>
<evidence type="ECO:0000256" key="15">
    <source>
        <dbReference type="SAM" id="Phobius"/>
    </source>
</evidence>
<feature type="disulfide bond" evidence="12">
    <location>
        <begin position="963"/>
        <end position="972"/>
    </location>
</feature>
<feature type="disulfide bond" evidence="12">
    <location>
        <begin position="923"/>
        <end position="932"/>
    </location>
</feature>
<feature type="domain" description="C2H2-type" evidence="17">
    <location>
        <begin position="452"/>
        <end position="479"/>
    </location>
</feature>
<keyword evidence="6 11" id="KW-0863">Zinc-finger</keyword>
<evidence type="ECO:0000259" key="17">
    <source>
        <dbReference type="PROSITE" id="PS50157"/>
    </source>
</evidence>
<dbReference type="FunFam" id="3.30.160.60:FF:000145">
    <property type="entry name" value="Zinc finger protein 574"/>
    <property type="match status" value="1"/>
</dbReference>
<evidence type="ECO:0000256" key="14">
    <source>
        <dbReference type="SAM" id="MobiDB-lite"/>
    </source>
</evidence>
<dbReference type="PROSITE" id="PS01187">
    <property type="entry name" value="EGF_CA"/>
    <property type="match status" value="1"/>
</dbReference>
<dbReference type="PROSITE" id="PS00010">
    <property type="entry name" value="ASX_HYDROXYL"/>
    <property type="match status" value="2"/>
</dbReference>
<feature type="binding site" evidence="13">
    <location>
        <position position="56"/>
    </location>
    <ligand>
        <name>Zn(2+)</name>
        <dbReference type="ChEBI" id="CHEBI:29105"/>
    </ligand>
</feature>
<keyword evidence="2 12" id="KW-0245">EGF-like domain</keyword>
<dbReference type="FunFam" id="2.10.25.10:FF:000472">
    <property type="entry name" value="Uncharacterized protein, isoform A"/>
    <property type="match status" value="1"/>
</dbReference>
<protein>
    <submittedName>
        <fullName evidence="19">(African queen) hypothetical protein</fullName>
    </submittedName>
</protein>
<dbReference type="InterPro" id="IPR012934">
    <property type="entry name" value="Znf_AD"/>
</dbReference>
<dbReference type="SUPFAM" id="SSF57184">
    <property type="entry name" value="Growth factor receptor domain"/>
    <property type="match status" value="1"/>
</dbReference>
<dbReference type="GO" id="GO:0005509">
    <property type="term" value="F:calcium ion binding"/>
    <property type="evidence" value="ECO:0007669"/>
    <property type="project" value="InterPro"/>
</dbReference>
<feature type="binding site" evidence="13">
    <location>
        <position position="53"/>
    </location>
    <ligand>
        <name>Zn(2+)</name>
        <dbReference type="ChEBI" id="CHEBI:29105"/>
    </ligand>
</feature>
<dbReference type="GO" id="GO:0007157">
    <property type="term" value="P:heterophilic cell-cell adhesion via plasma membrane cell adhesion molecules"/>
    <property type="evidence" value="ECO:0007669"/>
    <property type="project" value="TreeGrafter"/>
</dbReference>
<dbReference type="SMART" id="SM00868">
    <property type="entry name" value="zf-AD"/>
    <property type="match status" value="1"/>
</dbReference>
<dbReference type="AlphaFoldDB" id="A0A8J2W9V3"/>
<dbReference type="PROSITE" id="PS00022">
    <property type="entry name" value="EGF_1"/>
    <property type="match status" value="7"/>
</dbReference>
<feature type="domain" description="EGF-like" evidence="16">
    <location>
        <begin position="1097"/>
        <end position="1133"/>
    </location>
</feature>
<dbReference type="PROSITE" id="PS01186">
    <property type="entry name" value="EGF_2"/>
    <property type="match status" value="6"/>
</dbReference>
<feature type="domain" description="EGF-like" evidence="16">
    <location>
        <begin position="892"/>
        <end position="933"/>
    </location>
</feature>
<dbReference type="InterPro" id="IPR036236">
    <property type="entry name" value="Znf_C2H2_sf"/>
</dbReference>
<feature type="domain" description="C2H2-type" evidence="17">
    <location>
        <begin position="424"/>
        <end position="451"/>
    </location>
</feature>
<dbReference type="Pfam" id="PF00096">
    <property type="entry name" value="zf-C2H2"/>
    <property type="match status" value="4"/>
</dbReference>
<dbReference type="InterPro" id="IPR000152">
    <property type="entry name" value="EGF-type_Asp/Asn_hydroxyl_site"/>
</dbReference>
<feature type="domain" description="EGF-like" evidence="16">
    <location>
        <begin position="852"/>
        <end position="891"/>
    </location>
</feature>
<dbReference type="Pfam" id="PF07776">
    <property type="entry name" value="zf-AD"/>
    <property type="match status" value="1"/>
</dbReference>
<evidence type="ECO:0000256" key="7">
    <source>
        <dbReference type="ARBA" id="ARBA00022833"/>
    </source>
</evidence>
<evidence type="ECO:0000256" key="2">
    <source>
        <dbReference type="ARBA" id="ARBA00022536"/>
    </source>
</evidence>
<evidence type="ECO:0000259" key="16">
    <source>
        <dbReference type="PROSITE" id="PS50026"/>
    </source>
</evidence>
<dbReference type="FunFam" id="2.10.25.10:FF:000123">
    <property type="entry name" value="Crumbs homolog 1 (Drosophila)"/>
    <property type="match status" value="1"/>
</dbReference>
<evidence type="ECO:0000256" key="1">
    <source>
        <dbReference type="ARBA" id="ARBA00004123"/>
    </source>
</evidence>
<evidence type="ECO:0000313" key="19">
    <source>
        <dbReference type="EMBL" id="CAG9581385.1"/>
    </source>
</evidence>
<dbReference type="InterPro" id="IPR000742">
    <property type="entry name" value="EGF"/>
</dbReference>
<feature type="region of interest" description="Disordered" evidence="14">
    <location>
        <begin position="1213"/>
        <end position="1235"/>
    </location>
</feature>
<name>A0A8J2W9V3_9NEOP</name>
<dbReference type="InterPro" id="IPR051022">
    <property type="entry name" value="Notch_Cell-Fate_Det"/>
</dbReference>
<feature type="domain" description="C2H2-type" evidence="17">
    <location>
        <begin position="395"/>
        <end position="423"/>
    </location>
</feature>
<evidence type="ECO:0000256" key="6">
    <source>
        <dbReference type="ARBA" id="ARBA00022771"/>
    </source>
</evidence>
<evidence type="ECO:0000256" key="11">
    <source>
        <dbReference type="PROSITE-ProRule" id="PRU00042"/>
    </source>
</evidence>
<keyword evidence="9" id="KW-0325">Glycoprotein</keyword>
<feature type="disulfide bond" evidence="12">
    <location>
        <begin position="1084"/>
        <end position="1093"/>
    </location>
</feature>
<dbReference type="FunFam" id="2.10.25.10:FF:000404">
    <property type="entry name" value="Weary, isoform B"/>
    <property type="match status" value="1"/>
</dbReference>
<keyword evidence="4" id="KW-0732">Signal</keyword>
<dbReference type="Gene3D" id="3.30.160.60">
    <property type="entry name" value="Classic Zinc Finger"/>
    <property type="match status" value="6"/>
</dbReference>
<dbReference type="FunFam" id="3.30.160.60:FF:000100">
    <property type="entry name" value="Zinc finger 45-like"/>
    <property type="match status" value="1"/>
</dbReference>
<dbReference type="GO" id="GO:0005886">
    <property type="term" value="C:plasma membrane"/>
    <property type="evidence" value="ECO:0007669"/>
    <property type="project" value="TreeGrafter"/>
</dbReference>
<keyword evidence="15" id="KW-1133">Transmembrane helix</keyword>
<feature type="disulfide bond" evidence="12">
    <location>
        <begin position="1008"/>
        <end position="1017"/>
    </location>
</feature>
<dbReference type="Pfam" id="PF00008">
    <property type="entry name" value="EGF"/>
    <property type="match status" value="4"/>
</dbReference>
<feature type="disulfide bond" evidence="12">
    <location>
        <begin position="1046"/>
        <end position="1055"/>
    </location>
</feature>
<feature type="binding site" evidence="13">
    <location>
        <position position="9"/>
    </location>
    <ligand>
        <name>Zn(2+)</name>
        <dbReference type="ChEBI" id="CHEBI:29105"/>
    </ligand>
</feature>
<evidence type="ECO:0000256" key="3">
    <source>
        <dbReference type="ARBA" id="ARBA00022723"/>
    </source>
</evidence>
<feature type="domain" description="EGF-like" evidence="16">
    <location>
        <begin position="977"/>
        <end position="1018"/>
    </location>
</feature>
<feature type="domain" description="C2H2-type" evidence="17">
    <location>
        <begin position="479"/>
        <end position="506"/>
    </location>
</feature>
<evidence type="ECO:0000256" key="8">
    <source>
        <dbReference type="ARBA" id="ARBA00023157"/>
    </source>
</evidence>
<sequence>MAFNIKDLCRLCARKNEFSKDLLDTANHNVLKMVLGYIEISINNNDDLPSKVCINCEEKVTSFQLFVVECLKVQETLKQMVIDNVCDESIIKVEQRSDNYSYTLPEIKSEIKDELQADELIRELNSNDLLVEIQGRDLNNDTYDSDVGSDLSDVALATLKEAKDEKKNKILTEEEANIFQNVLKKRHLTIKDFVKLQCEECENYMKTWTALWCHYYNIHNTRPYLYCICGYVIRTKTALYRHVSTHKEEARKYRKTDIGTEQQNEKYSNYNIHDFVKFTCLICERECSSWYTLKAHCERIHRIKPEVRCVCGVSLKSKSVLYKHVQDHKNPDVICCDKCPRISKSEAAMAKHKLRHIPKSERKFNCNSCDKFFNSKELLKSHAKSHIPIEERKIYRCDICFLKFTTSSSCASHKRVVHDKIKSYVCDLCGYACGTGGELRQHRAIHSEDKPFTCTKCYKSFKTYSNLKTHLDTHDDTSYACHVCNRVLNSRRTLRKHLLVHEDKCQHVCSYCNKAFKRRQTLKVHMHTHTGDKPLSCKWCDERFSYASTLRSHRLRCHPDKMAARYPPYHLPQETNDNLTDVIEVSSSVATLPSSMTSTFTKLIHSTASSVKPLGATEPLRTATPTTKESVKTTKEYTTESPTTSQKVTTQAYVNTKGTLKSSKTPKLSTTNSTSHSITQLQDRLGAIDCDLPVLPRESRLWRGNETHELNLPVTECVGEHNRGEEECSSVIVSWEGVAAIQSGDILIVRIADSSSIETYNTKNETMDANSSHTAEKRTHISVQPAVYQVTRQGHEHCDVSDGMLLDITPLDEHGAKIFTLYDKDLTEGVNLLIVVSENWGSQCVRLKVTVKSDNCGESQECSGKGVCYTNVSMEGYECQCCRGYVGSHCEDREVCNPSPCLNNGICVDLTQPSNGATYHCLCPYGFTGRKCEKDPCYSAPCLNGGSCMSMAMNGSTTFHCACTDDWTGAHCEIPATGGVCASKPCVKGICIEQLDGDVDDVKYRCFCEPGYTGDRCELEYNECESSPCANGGSCTDRVGGYDCSCTRGYTGDNCQLKVDLCSPNPCPTHRYCMDHGSSYTCECPSGFVGEECHIPATSACDNNPCAHGGTCWSGVDSFYCSCRPGYTGKLCEEDFILESVVDESEREEQSGGGSVREMRLPLGLYHDRLHNVYIAAGTLGAAIAIVGVVVTACHCRVNKTYSRLMSRLSRVTESGPPHHWLEDKRAPPAPLPPTLDTTDMYYTLDFSDSQSSPLIQ</sequence>
<feature type="disulfide bond" evidence="12">
    <location>
        <begin position="1123"/>
        <end position="1132"/>
    </location>
</feature>
<feature type="domain" description="C2H2-type" evidence="17">
    <location>
        <begin position="364"/>
        <end position="391"/>
    </location>
</feature>
<dbReference type="GO" id="GO:0008270">
    <property type="term" value="F:zinc ion binding"/>
    <property type="evidence" value="ECO:0007669"/>
    <property type="project" value="UniProtKB-UniRule"/>
</dbReference>
<feature type="domain" description="C2H2-type" evidence="17">
    <location>
        <begin position="507"/>
        <end position="534"/>
    </location>
</feature>
<evidence type="ECO:0000256" key="12">
    <source>
        <dbReference type="PROSITE-ProRule" id="PRU00076"/>
    </source>
</evidence>
<feature type="disulfide bond" evidence="12">
    <location>
        <begin position="881"/>
        <end position="890"/>
    </location>
</feature>
<evidence type="ECO:0000256" key="5">
    <source>
        <dbReference type="ARBA" id="ARBA00022737"/>
    </source>
</evidence>
<comment type="subcellular location">
    <subcellularLocation>
        <location evidence="1">Nucleus</location>
    </subcellularLocation>
</comment>
<feature type="domain" description="C2H2-type" evidence="17">
    <location>
        <begin position="535"/>
        <end position="563"/>
    </location>
</feature>
<feature type="transmembrane region" description="Helical" evidence="15">
    <location>
        <begin position="1173"/>
        <end position="1198"/>
    </location>
</feature>
<organism evidence="19 20">
    <name type="scientific">Danaus chrysippus</name>
    <name type="common">African queen</name>
    <dbReference type="NCBI Taxonomy" id="151541"/>
    <lineage>
        <taxon>Eukaryota</taxon>
        <taxon>Metazoa</taxon>
        <taxon>Ecdysozoa</taxon>
        <taxon>Arthropoda</taxon>
        <taxon>Hexapoda</taxon>
        <taxon>Insecta</taxon>
        <taxon>Pterygota</taxon>
        <taxon>Neoptera</taxon>
        <taxon>Endopterygota</taxon>
        <taxon>Lepidoptera</taxon>
        <taxon>Glossata</taxon>
        <taxon>Ditrysia</taxon>
        <taxon>Papilionoidea</taxon>
        <taxon>Nymphalidae</taxon>
        <taxon>Danainae</taxon>
        <taxon>Danaini</taxon>
        <taxon>Danaina</taxon>
        <taxon>Danaus</taxon>
        <taxon>Anosia</taxon>
    </lineage>
</organism>
<dbReference type="PROSITE" id="PS51915">
    <property type="entry name" value="ZAD"/>
    <property type="match status" value="1"/>
</dbReference>
<gene>
    <name evidence="19" type="ORF">DCHRY22_LOCUS14005</name>
</gene>
<feature type="domain" description="EGF-like" evidence="16">
    <location>
        <begin position="1058"/>
        <end position="1094"/>
    </location>
</feature>
<dbReference type="PROSITE" id="PS00028">
    <property type="entry name" value="ZINC_FINGER_C2H2_1"/>
    <property type="match status" value="8"/>
</dbReference>
<proteinExistence type="predicted"/>
<dbReference type="SUPFAM" id="SSF57667">
    <property type="entry name" value="beta-beta-alpha zinc fingers"/>
    <property type="match status" value="5"/>
</dbReference>
<dbReference type="SMART" id="SM00179">
    <property type="entry name" value="EGF_CA"/>
    <property type="match status" value="6"/>
</dbReference>
<keyword evidence="3 13" id="KW-0479">Metal-binding</keyword>
<dbReference type="PROSITE" id="PS50157">
    <property type="entry name" value="ZINC_FINGER_C2H2_2"/>
    <property type="match status" value="7"/>
</dbReference>
<evidence type="ECO:0000256" key="4">
    <source>
        <dbReference type="ARBA" id="ARBA00022729"/>
    </source>
</evidence>
<keyword evidence="10" id="KW-0539">Nucleus</keyword>
<dbReference type="InterPro" id="IPR018097">
    <property type="entry name" value="EGF_Ca-bd_CS"/>
</dbReference>